<name>C9PM53_9PAST</name>
<keyword evidence="4" id="KW-1185">Reference proteome</keyword>
<dbReference type="RefSeq" id="WP_005764941.1">
    <property type="nucleotide sequence ID" value="NZ_GG704815.1"/>
</dbReference>
<dbReference type="AlphaFoldDB" id="C9PM53"/>
<dbReference type="EMBL" id="ACZR01000001">
    <property type="protein sequence ID" value="EEX51273.1"/>
    <property type="molecule type" value="Genomic_DNA"/>
</dbReference>
<protein>
    <recommendedName>
        <fullName evidence="2">DUF2726 domain-containing protein</fullName>
    </recommendedName>
</protein>
<organism evidence="3 4">
    <name type="scientific">Pasteurella dagmatis ATCC 43325</name>
    <dbReference type="NCBI Taxonomy" id="667128"/>
    <lineage>
        <taxon>Bacteria</taxon>
        <taxon>Pseudomonadati</taxon>
        <taxon>Pseudomonadota</taxon>
        <taxon>Gammaproteobacteria</taxon>
        <taxon>Pasteurellales</taxon>
        <taxon>Pasteurellaceae</taxon>
        <taxon>Pasteurella</taxon>
    </lineage>
</organism>
<dbReference type="STRING" id="667128.HMPREF0621_0077"/>
<evidence type="ECO:0000313" key="4">
    <source>
        <dbReference type="Proteomes" id="UP000005519"/>
    </source>
</evidence>
<gene>
    <name evidence="3" type="ORF">HMPREF0621_0077</name>
</gene>
<keyword evidence="1" id="KW-0812">Transmembrane</keyword>
<dbReference type="HOGENOM" id="CLU_114828_0_0_6"/>
<dbReference type="Proteomes" id="UP000005519">
    <property type="component" value="Unassembled WGS sequence"/>
</dbReference>
<evidence type="ECO:0000256" key="1">
    <source>
        <dbReference type="SAM" id="Phobius"/>
    </source>
</evidence>
<dbReference type="Gene3D" id="3.40.960.10">
    <property type="entry name" value="VSR Endonuclease"/>
    <property type="match status" value="1"/>
</dbReference>
<evidence type="ECO:0000313" key="3">
    <source>
        <dbReference type="EMBL" id="EEX51273.1"/>
    </source>
</evidence>
<keyword evidence="1" id="KW-1133">Transmembrane helix</keyword>
<dbReference type="Pfam" id="PF10881">
    <property type="entry name" value="DUF2726"/>
    <property type="match status" value="1"/>
</dbReference>
<evidence type="ECO:0000259" key="2">
    <source>
        <dbReference type="Pfam" id="PF10881"/>
    </source>
</evidence>
<feature type="domain" description="DUF2726" evidence="2">
    <location>
        <begin position="64"/>
        <end position="170"/>
    </location>
</feature>
<dbReference type="InterPro" id="IPR024402">
    <property type="entry name" value="DUF2726"/>
</dbReference>
<feature type="transmembrane region" description="Helical" evidence="1">
    <location>
        <begin position="12"/>
        <end position="32"/>
    </location>
</feature>
<reference evidence="3 4" key="1">
    <citation type="submission" date="2009-10" db="EMBL/GenBank/DDBJ databases">
        <authorList>
            <person name="Muzny D."/>
            <person name="Qin X."/>
            <person name="Deng J."/>
            <person name="Jiang H."/>
            <person name="Liu Y."/>
            <person name="Qu J."/>
            <person name="Song X.-Z."/>
            <person name="Zhang L."/>
            <person name="Thornton R."/>
            <person name="Coyle M."/>
            <person name="Francisco L."/>
            <person name="Jackson L."/>
            <person name="Javaid M."/>
            <person name="Korchina V."/>
            <person name="Kovar C."/>
            <person name="Mata R."/>
            <person name="Mathew T."/>
            <person name="Ngo R."/>
            <person name="Nguyen L."/>
            <person name="Nguyen N."/>
            <person name="Okwuonu G."/>
            <person name="Ongeri F."/>
            <person name="Pham C."/>
            <person name="Simmons D."/>
            <person name="Wilczek-Boney K."/>
            <person name="Hale W."/>
            <person name="Jakkamsetti A."/>
            <person name="Pham P."/>
            <person name="Ruth R."/>
            <person name="San Lucas F."/>
            <person name="Warren J."/>
            <person name="Zhang J."/>
            <person name="Zhao Z."/>
            <person name="Zhou C."/>
            <person name="Zhu D."/>
            <person name="Lee S."/>
            <person name="Bess C."/>
            <person name="Blankenburg K."/>
            <person name="Forbes L."/>
            <person name="Fu Q."/>
            <person name="Gubbala S."/>
            <person name="Hirani K."/>
            <person name="Jayaseelan J.C."/>
            <person name="Lara F."/>
            <person name="Munidasa M."/>
            <person name="Palculict T."/>
            <person name="Patil S."/>
            <person name="Pu L.-L."/>
            <person name="Saada N."/>
            <person name="Tang L."/>
            <person name="Weissenberger G."/>
            <person name="Zhu Y."/>
            <person name="Hemphill L."/>
            <person name="Shang Y."/>
            <person name="Youmans B."/>
            <person name="Ayvaz T."/>
            <person name="Ross M."/>
            <person name="Santibanez J."/>
            <person name="Aqrawi P."/>
            <person name="Gross S."/>
            <person name="Joshi V."/>
            <person name="Fowler G."/>
            <person name="Nazareth L."/>
            <person name="Reid J."/>
            <person name="Worley K."/>
            <person name="Petrosino J."/>
            <person name="Highlander S."/>
            <person name="Gibbs R."/>
        </authorList>
    </citation>
    <scope>NUCLEOTIDE SEQUENCE [LARGE SCALE GENOMIC DNA]</scope>
    <source>
        <strain evidence="3 4">ATCC 43325</strain>
    </source>
</reference>
<keyword evidence="1" id="KW-0472">Membrane</keyword>
<sequence>MLQGIFSQINGLYPLIGLAIFAFVFKAIMFILTKKRKNKHRWNYSGFNQPNKLEIVSKAEFTKSNLMNKSEYALFTQLANLLDSNHKRQNFQLFSQVSMGEFVQSNDHNAFKLINSKRVDFLIIDQYCKPIIVIEYQGSGHYQNNAIERDSIKKECCRKAKIEYIEFSTNYDELDFQRVSKILNDNSHNVINNEETYAKYNSNQLAKSR</sequence>
<dbReference type="OrthoDB" id="5679025at2"/>
<comment type="caution">
    <text evidence="3">The sequence shown here is derived from an EMBL/GenBank/DDBJ whole genome shotgun (WGS) entry which is preliminary data.</text>
</comment>
<proteinExistence type="predicted"/>
<accession>C9PM53</accession>